<dbReference type="PANTHER" id="PTHR30404">
    <property type="entry name" value="N-ACETYLMURAMOYL-L-ALANINE AMIDASE"/>
    <property type="match status" value="1"/>
</dbReference>
<dbReference type="InterPro" id="IPR050695">
    <property type="entry name" value="N-acetylmuramoyl_amidase_3"/>
</dbReference>
<dbReference type="PROSITE" id="PS51781">
    <property type="entry name" value="SH3B"/>
    <property type="match status" value="3"/>
</dbReference>
<proteinExistence type="predicted"/>
<accession>A0ABQ1P882</accession>
<dbReference type="Gene3D" id="3.40.630.40">
    <property type="entry name" value="Zn-dependent exopeptidases"/>
    <property type="match status" value="1"/>
</dbReference>
<dbReference type="RefSeq" id="WP_062446956.1">
    <property type="nucleotide sequence ID" value="NZ_BMCJ01000004.1"/>
</dbReference>
<dbReference type="PIRSF" id="PIRSF037846">
    <property type="entry name" value="Autolysin_YrvJ_prd"/>
    <property type="match status" value="1"/>
</dbReference>
<gene>
    <name evidence="6" type="ORF">GCM10007216_24210</name>
</gene>
<evidence type="ECO:0000313" key="7">
    <source>
        <dbReference type="Proteomes" id="UP000619534"/>
    </source>
</evidence>
<comment type="caution">
    <text evidence="6">The sequence shown here is derived from an EMBL/GenBank/DDBJ whole genome shotgun (WGS) entry which is preliminary data.</text>
</comment>
<keyword evidence="1" id="KW-0378">Hydrolase</keyword>
<dbReference type="Pfam" id="PF08239">
    <property type="entry name" value="SH3_3"/>
    <property type="match status" value="3"/>
</dbReference>
<name>A0ABQ1P882_9BACI</name>
<dbReference type="SMART" id="SM00646">
    <property type="entry name" value="Ami_3"/>
    <property type="match status" value="1"/>
</dbReference>
<dbReference type="InterPro" id="IPR002508">
    <property type="entry name" value="MurNAc-LAA_cat"/>
</dbReference>
<organism evidence="6 7">
    <name type="scientific">Thalassobacillus devorans</name>
    <dbReference type="NCBI Taxonomy" id="279813"/>
    <lineage>
        <taxon>Bacteria</taxon>
        <taxon>Bacillati</taxon>
        <taxon>Bacillota</taxon>
        <taxon>Bacilli</taxon>
        <taxon>Bacillales</taxon>
        <taxon>Bacillaceae</taxon>
        <taxon>Thalassobacillus</taxon>
    </lineage>
</organism>
<reference evidence="7" key="1">
    <citation type="journal article" date="2019" name="Int. J. Syst. Evol. Microbiol.">
        <title>The Global Catalogue of Microorganisms (GCM) 10K type strain sequencing project: providing services to taxonomists for standard genome sequencing and annotation.</title>
        <authorList>
            <consortium name="The Broad Institute Genomics Platform"/>
            <consortium name="The Broad Institute Genome Sequencing Center for Infectious Disease"/>
            <person name="Wu L."/>
            <person name="Ma J."/>
        </authorList>
    </citation>
    <scope>NUCLEOTIDE SEQUENCE [LARGE SCALE GENOMIC DNA]</scope>
    <source>
        <strain evidence="7">CCM 7282</strain>
    </source>
</reference>
<keyword evidence="4" id="KW-0732">Signal</keyword>
<dbReference type="Proteomes" id="UP000619534">
    <property type="component" value="Unassembled WGS sequence"/>
</dbReference>
<evidence type="ECO:0000256" key="2">
    <source>
        <dbReference type="ARBA" id="ARBA00023316"/>
    </source>
</evidence>
<feature type="domain" description="SH3b" evidence="5">
    <location>
        <begin position="92"/>
        <end position="154"/>
    </location>
</feature>
<feature type="chain" id="PRO_5047403363" evidence="4">
    <location>
        <begin position="30"/>
        <end position="424"/>
    </location>
</feature>
<feature type="region of interest" description="Disordered" evidence="3">
    <location>
        <begin position="145"/>
        <end position="172"/>
    </location>
</feature>
<dbReference type="Gene3D" id="2.30.30.40">
    <property type="entry name" value="SH3 Domains"/>
    <property type="match status" value="3"/>
</dbReference>
<keyword evidence="7" id="KW-1185">Reference proteome</keyword>
<evidence type="ECO:0000256" key="3">
    <source>
        <dbReference type="SAM" id="MobiDB-lite"/>
    </source>
</evidence>
<evidence type="ECO:0000256" key="1">
    <source>
        <dbReference type="ARBA" id="ARBA00022801"/>
    </source>
</evidence>
<sequence>MIIKPYKVFGLFLLLLLSIAAYTAAPAYADNAVVNIDKLNVRESPGSFTKKLGQIHRGETYPILDEKSGWVQIQYNGKKAWVAKYLVKVQNNTSLRSDVNYLRVRAEPNTNSKILTHLMKGEKVTQVGSKGSWYQVNSKKGKGWIHSDYSSSSNSTQKSTQPSQTSTSSGNSQKVTLLYNSTNIRSGPSTNHKIVGRAHKGDDFQVVSKEGKWYKIKYGASTAFVAGWIVTANSGASTVSNSSSNGLKGKLIVVDAGHGGRDPGAIGLSGTYEKTITLSTALHLKEKLQAAGAKVVMTRSSDSYVSLAHRVSISNSSAADAFISLHYNSFPSYPGAKGIETFYNRSQDSSLAKQVQTGLIQATGARDRGAKGSGFHVIRNNTKPSLLLELGYLSNTSEGSLVRTSSYQGKISTGIVNGLINYFK</sequence>
<feature type="domain" description="SH3b" evidence="5">
    <location>
        <begin position="29"/>
        <end position="90"/>
    </location>
</feature>
<keyword evidence="2" id="KW-0961">Cell wall biogenesis/degradation</keyword>
<feature type="compositionally biased region" description="Low complexity" evidence="3">
    <location>
        <begin position="150"/>
        <end position="172"/>
    </location>
</feature>
<dbReference type="Pfam" id="PF01520">
    <property type="entry name" value="Amidase_3"/>
    <property type="match status" value="1"/>
</dbReference>
<dbReference type="SUPFAM" id="SSF53187">
    <property type="entry name" value="Zn-dependent exopeptidases"/>
    <property type="match status" value="1"/>
</dbReference>
<dbReference type="SMART" id="SM00287">
    <property type="entry name" value="SH3b"/>
    <property type="match status" value="3"/>
</dbReference>
<evidence type="ECO:0000259" key="5">
    <source>
        <dbReference type="PROSITE" id="PS51781"/>
    </source>
</evidence>
<feature type="signal peptide" evidence="4">
    <location>
        <begin position="1"/>
        <end position="29"/>
    </location>
</feature>
<dbReference type="EMBL" id="BMCJ01000004">
    <property type="protein sequence ID" value="GGC92612.1"/>
    <property type="molecule type" value="Genomic_DNA"/>
</dbReference>
<dbReference type="PANTHER" id="PTHR30404:SF0">
    <property type="entry name" value="N-ACETYLMURAMOYL-L-ALANINE AMIDASE AMIC"/>
    <property type="match status" value="1"/>
</dbReference>
<dbReference type="InterPro" id="IPR003646">
    <property type="entry name" value="SH3-like_bac-type"/>
</dbReference>
<dbReference type="CDD" id="cd02696">
    <property type="entry name" value="MurNAc-LAA"/>
    <property type="match status" value="1"/>
</dbReference>
<feature type="domain" description="SH3b" evidence="5">
    <location>
        <begin position="170"/>
        <end position="233"/>
    </location>
</feature>
<evidence type="ECO:0000313" key="6">
    <source>
        <dbReference type="EMBL" id="GGC92612.1"/>
    </source>
</evidence>
<evidence type="ECO:0000256" key="4">
    <source>
        <dbReference type="SAM" id="SignalP"/>
    </source>
</evidence>
<dbReference type="InterPro" id="IPR017293">
    <property type="entry name" value="N-acetylmuramoyl-L-ala_amidase"/>
</dbReference>
<protein>
    <submittedName>
        <fullName evidence="6">N-acetylmuramoyl-L-alanine amidase</fullName>
    </submittedName>
</protein>